<dbReference type="PROSITE" id="PS01043">
    <property type="entry name" value="TRANSPOSASE_IS30"/>
    <property type="match status" value="1"/>
</dbReference>
<evidence type="ECO:0000259" key="6">
    <source>
        <dbReference type="PROSITE" id="PS50994"/>
    </source>
</evidence>
<evidence type="ECO:0000313" key="7">
    <source>
        <dbReference type="EMBL" id="NDY81934.1"/>
    </source>
</evidence>
<protein>
    <submittedName>
        <fullName evidence="7">IS30 family transposase</fullName>
    </submittedName>
</protein>
<keyword evidence="5" id="KW-0233">DNA recombination</keyword>
<dbReference type="RefSeq" id="WP_163651222.1">
    <property type="nucleotide sequence ID" value="NZ_JAAGRN010000001.1"/>
</dbReference>
<comment type="function">
    <text evidence="1">Required for the transposition of the insertion element.</text>
</comment>
<name>A0A6B2QXC8_9BURK</name>
<dbReference type="Pfam" id="PF13936">
    <property type="entry name" value="HTH_38"/>
    <property type="match status" value="1"/>
</dbReference>
<dbReference type="InterPro" id="IPR053392">
    <property type="entry name" value="Transposase_IS30-like"/>
</dbReference>
<dbReference type="InterPro" id="IPR025246">
    <property type="entry name" value="IS30-like_HTH"/>
</dbReference>
<dbReference type="PANTHER" id="PTHR10948">
    <property type="entry name" value="TRANSPOSASE"/>
    <property type="match status" value="1"/>
</dbReference>
<sequence>MSYKHLSQIERYQISVLMKAGQNLQAIARILGRHKSTISREVLRNSGLRGYRPRQANLLSQERAQSSRNAFQIDQTTRDKVVERLKLQWSPEQIAAFLPVSHETIYRHVYADKAQGGTLWKHLRCQKKRRKRYAGGQDRRGQIIGRRPIAQRPVSVETRSQVGHWEGDTIIGAGHKQAIVTLVERKSGFAILAHVTRKTSGLVSQAIIAGLAPLANCVKTLTYDNGKEFADHAVVDKALNSTAYFADPFASWQRGSNENFNGLLRQYIPKKRPLSTVTSDELKMIQDRINHRPRKRLGFKTPYQVFHQSLDRVALRT</sequence>
<dbReference type="Gene3D" id="3.30.420.10">
    <property type="entry name" value="Ribonuclease H-like superfamily/Ribonuclease H"/>
    <property type="match status" value="1"/>
</dbReference>
<dbReference type="GO" id="GO:0015074">
    <property type="term" value="P:DNA integration"/>
    <property type="evidence" value="ECO:0007669"/>
    <property type="project" value="InterPro"/>
</dbReference>
<dbReference type="AlphaFoldDB" id="A0A6B2QXC8"/>
<dbReference type="InterPro" id="IPR036397">
    <property type="entry name" value="RNaseH_sf"/>
</dbReference>
<evidence type="ECO:0000256" key="5">
    <source>
        <dbReference type="ARBA" id="ARBA00023172"/>
    </source>
</evidence>
<dbReference type="GO" id="GO:0005829">
    <property type="term" value="C:cytosol"/>
    <property type="evidence" value="ECO:0007669"/>
    <property type="project" value="TreeGrafter"/>
</dbReference>
<dbReference type="InterPro" id="IPR051917">
    <property type="entry name" value="Transposase-Integrase"/>
</dbReference>
<dbReference type="PANTHER" id="PTHR10948:SF23">
    <property type="entry name" value="TRANSPOSASE INSI FOR INSERTION SEQUENCE ELEMENT IS30A-RELATED"/>
    <property type="match status" value="1"/>
</dbReference>
<dbReference type="GO" id="GO:0003677">
    <property type="term" value="F:DNA binding"/>
    <property type="evidence" value="ECO:0007669"/>
    <property type="project" value="UniProtKB-KW"/>
</dbReference>
<evidence type="ECO:0000256" key="4">
    <source>
        <dbReference type="ARBA" id="ARBA00023125"/>
    </source>
</evidence>
<comment type="caution">
    <text evidence="7">The sequence shown here is derived from an EMBL/GenBank/DDBJ whole genome shotgun (WGS) entry which is preliminary data.</text>
</comment>
<dbReference type="InterPro" id="IPR012337">
    <property type="entry name" value="RNaseH-like_sf"/>
</dbReference>
<dbReference type="GO" id="GO:0004803">
    <property type="term" value="F:transposase activity"/>
    <property type="evidence" value="ECO:0007669"/>
    <property type="project" value="InterPro"/>
</dbReference>
<dbReference type="InterPro" id="IPR001598">
    <property type="entry name" value="Transposase_IS30_CS"/>
</dbReference>
<evidence type="ECO:0000256" key="3">
    <source>
        <dbReference type="ARBA" id="ARBA00022578"/>
    </source>
</evidence>
<dbReference type="Gene3D" id="1.10.10.60">
    <property type="entry name" value="Homeodomain-like"/>
    <property type="match status" value="1"/>
</dbReference>
<accession>A0A6B2QXC8</accession>
<evidence type="ECO:0000256" key="1">
    <source>
        <dbReference type="ARBA" id="ARBA00002190"/>
    </source>
</evidence>
<dbReference type="GO" id="GO:0006313">
    <property type="term" value="P:DNA transposition"/>
    <property type="evidence" value="ECO:0007669"/>
    <property type="project" value="InterPro"/>
</dbReference>
<dbReference type="NCBIfam" id="NF033563">
    <property type="entry name" value="transpos_IS30"/>
    <property type="match status" value="1"/>
</dbReference>
<dbReference type="EMBL" id="JAAGRN010000001">
    <property type="protein sequence ID" value="NDY81934.1"/>
    <property type="molecule type" value="Genomic_DNA"/>
</dbReference>
<gene>
    <name evidence="7" type="ORF">G3I67_01700</name>
</gene>
<dbReference type="SUPFAM" id="SSF53098">
    <property type="entry name" value="Ribonuclease H-like"/>
    <property type="match status" value="1"/>
</dbReference>
<proteinExistence type="inferred from homology"/>
<keyword evidence="3" id="KW-0815">Transposition</keyword>
<dbReference type="PROSITE" id="PS50994">
    <property type="entry name" value="INTEGRASE"/>
    <property type="match status" value="1"/>
</dbReference>
<comment type="similarity">
    <text evidence="2">Belongs to the transposase IS30 family.</text>
</comment>
<organism evidence="7">
    <name type="scientific">Sheuella amnicola</name>
    <dbReference type="NCBI Taxonomy" id="2707330"/>
    <lineage>
        <taxon>Bacteria</taxon>
        <taxon>Pseudomonadati</taxon>
        <taxon>Pseudomonadota</taxon>
        <taxon>Betaproteobacteria</taxon>
        <taxon>Burkholderiales</taxon>
        <taxon>Alcaligenaceae</taxon>
        <taxon>Sheuella</taxon>
    </lineage>
</organism>
<feature type="domain" description="Integrase catalytic" evidence="6">
    <location>
        <begin position="149"/>
        <end position="310"/>
    </location>
</feature>
<evidence type="ECO:0000256" key="2">
    <source>
        <dbReference type="ARBA" id="ARBA00006363"/>
    </source>
</evidence>
<reference evidence="7" key="1">
    <citation type="submission" date="2020-02" db="EMBL/GenBank/DDBJ databases">
        <authorList>
            <person name="Chen W.-M."/>
        </authorList>
    </citation>
    <scope>NUCLEOTIDE SEQUENCE</scope>
    <source>
        <strain evidence="7">NBD-18</strain>
    </source>
</reference>
<dbReference type="InterPro" id="IPR001584">
    <property type="entry name" value="Integrase_cat-core"/>
</dbReference>
<keyword evidence="4" id="KW-0238">DNA-binding</keyword>